<evidence type="ECO:0000256" key="6">
    <source>
        <dbReference type="ARBA" id="ARBA00044804"/>
    </source>
</evidence>
<comment type="pathway">
    <text evidence="1">Lipid metabolism; bile acid biosynthesis.</text>
</comment>
<sequence>MCTGVRFTSAEGGMFFGRNLDWSCGYGERVRIMPKGFPASYRFLDDAPAAHAAIGMCVDYNNYPMFFDCGNDAGLAVAGLNFPGYAAYADAPEQGRTNVCAYEFPLWVAASFSSVDEVQTALANVTIVGASAGEGLGVSYLHWIIGDAARSIVVESRADGIHVLDDPVDVLTNQPSLEWHLENLRGYITATNDFPATATWRAADLAPFGAGAGMRGIPGDCYSPSRFVKAAYLNANYPEKSGEHDNVIRMLRTLEGVAMVEGAARMGNGDFEKTLYTSCFSAKTGTYYYTTYDDPAIRHVSLTDAAGAPADKLVCPEPGRDW</sequence>
<protein>
    <recommendedName>
        <fullName evidence="5">choloylglycine hydrolase</fullName>
        <ecNumber evidence="5">3.5.1.24</ecNumber>
    </recommendedName>
    <alternativeName>
        <fullName evidence="6">Bile salt hydrolase</fullName>
    </alternativeName>
    <alternativeName>
        <fullName evidence="7">Choloylglycine hydrolase</fullName>
    </alternativeName>
</protein>
<evidence type="ECO:0000256" key="3">
    <source>
        <dbReference type="ARBA" id="ARBA00022801"/>
    </source>
</evidence>
<evidence type="ECO:0000256" key="1">
    <source>
        <dbReference type="ARBA" id="ARBA00004860"/>
    </source>
</evidence>
<evidence type="ECO:0000256" key="7">
    <source>
        <dbReference type="ARBA" id="ARBA00044806"/>
    </source>
</evidence>
<dbReference type="InterPro" id="IPR052193">
    <property type="entry name" value="Peptidase_C59"/>
</dbReference>
<dbReference type="InterPro" id="IPR047711">
    <property type="entry name" value="CBAH"/>
</dbReference>
<name>A0A3G9KAE3_9ACTN</name>
<comment type="catalytic activity">
    <reaction evidence="9">
        <text>taurodeoxycholate + H2O = deoxycholate + taurine</text>
        <dbReference type="Rhea" id="RHEA:47556"/>
        <dbReference type="ChEBI" id="CHEBI:15377"/>
        <dbReference type="ChEBI" id="CHEBI:23614"/>
        <dbReference type="ChEBI" id="CHEBI:36261"/>
        <dbReference type="ChEBI" id="CHEBI:507393"/>
    </reaction>
    <physiologicalReaction direction="left-to-right" evidence="9">
        <dbReference type="Rhea" id="RHEA:47557"/>
    </physiologicalReaction>
</comment>
<evidence type="ECO:0000256" key="9">
    <source>
        <dbReference type="ARBA" id="ARBA00048897"/>
    </source>
</evidence>
<evidence type="ECO:0000256" key="5">
    <source>
        <dbReference type="ARBA" id="ARBA00044769"/>
    </source>
</evidence>
<dbReference type="SUPFAM" id="SSF56235">
    <property type="entry name" value="N-terminal nucleophile aminohydrolases (Ntn hydrolases)"/>
    <property type="match status" value="1"/>
</dbReference>
<dbReference type="PANTHER" id="PTHR35527:SF2">
    <property type="entry name" value="HYDROLASE"/>
    <property type="match status" value="1"/>
</dbReference>
<organism evidence="11 12">
    <name type="scientific">Parolsenella catena</name>
    <dbReference type="NCBI Taxonomy" id="2003188"/>
    <lineage>
        <taxon>Bacteria</taxon>
        <taxon>Bacillati</taxon>
        <taxon>Actinomycetota</taxon>
        <taxon>Coriobacteriia</taxon>
        <taxon>Coriobacteriales</taxon>
        <taxon>Atopobiaceae</taxon>
        <taxon>Parolsenella</taxon>
    </lineage>
</organism>
<evidence type="ECO:0000313" key="12">
    <source>
        <dbReference type="Proteomes" id="UP000273154"/>
    </source>
</evidence>
<evidence type="ECO:0000256" key="2">
    <source>
        <dbReference type="ARBA" id="ARBA00006625"/>
    </source>
</evidence>
<dbReference type="EMBL" id="AP019367">
    <property type="protein sequence ID" value="BBH50820.1"/>
    <property type="molecule type" value="Genomic_DNA"/>
</dbReference>
<evidence type="ECO:0000313" key="11">
    <source>
        <dbReference type="EMBL" id="BBH50820.1"/>
    </source>
</evidence>
<dbReference type="Pfam" id="PF02275">
    <property type="entry name" value="CBAH"/>
    <property type="match status" value="1"/>
</dbReference>
<keyword evidence="4" id="KW-0443">Lipid metabolism</keyword>
<comment type="similarity">
    <text evidence="2">Belongs to the peptidase C59 family.</text>
</comment>
<dbReference type="InterPro" id="IPR029055">
    <property type="entry name" value="Ntn_hydrolases_N"/>
</dbReference>
<evidence type="ECO:0000256" key="4">
    <source>
        <dbReference type="ARBA" id="ARBA00023098"/>
    </source>
</evidence>
<dbReference type="EC" id="3.5.1.24" evidence="5"/>
<reference evidence="12" key="1">
    <citation type="submission" date="2018-11" db="EMBL/GenBank/DDBJ databases">
        <title>Comparative genomics of Parolsenella catena and Libanicoccus massiliensis: Reclassification of Libanicoccus massiliensis as Parolsenella massiliensis comb. nov.</title>
        <authorList>
            <person name="Sakamoto M."/>
            <person name="Ikeyama N."/>
            <person name="Murakami T."/>
            <person name="Mori H."/>
            <person name="Yuki M."/>
            <person name="Ohkuma M."/>
        </authorList>
    </citation>
    <scope>NUCLEOTIDE SEQUENCE [LARGE SCALE GENOMIC DNA]</scope>
    <source>
        <strain evidence="12">JCM 31932</strain>
    </source>
</reference>
<dbReference type="RefSeq" id="WP_126422957.1">
    <property type="nucleotide sequence ID" value="NZ_AP019367.1"/>
</dbReference>
<dbReference type="GO" id="GO:0045302">
    <property type="term" value="F:choloylglycine hydrolase activity"/>
    <property type="evidence" value="ECO:0007669"/>
    <property type="project" value="UniProtKB-EC"/>
</dbReference>
<evidence type="ECO:0000256" key="8">
    <source>
        <dbReference type="ARBA" id="ARBA00047285"/>
    </source>
</evidence>
<dbReference type="InterPro" id="IPR029132">
    <property type="entry name" value="CBAH/NAAA_C"/>
</dbReference>
<dbReference type="Proteomes" id="UP000273154">
    <property type="component" value="Chromosome"/>
</dbReference>
<evidence type="ECO:0000259" key="10">
    <source>
        <dbReference type="Pfam" id="PF02275"/>
    </source>
</evidence>
<dbReference type="Gene3D" id="3.60.60.10">
    <property type="entry name" value="Penicillin V Acylase, Chain A"/>
    <property type="match status" value="1"/>
</dbReference>
<keyword evidence="3" id="KW-0378">Hydrolase</keyword>
<dbReference type="NCBIfam" id="NF038245">
    <property type="entry name" value="bile_salt_hydro"/>
    <property type="match status" value="1"/>
</dbReference>
<comment type="catalytic activity">
    <reaction evidence="8">
        <text>cholate + taurine = taurocholate + H2O</text>
        <dbReference type="Rhea" id="RHEA:47108"/>
        <dbReference type="ChEBI" id="CHEBI:15377"/>
        <dbReference type="ChEBI" id="CHEBI:29747"/>
        <dbReference type="ChEBI" id="CHEBI:36257"/>
        <dbReference type="ChEBI" id="CHEBI:507393"/>
    </reaction>
    <physiologicalReaction direction="right-to-left" evidence="8">
        <dbReference type="Rhea" id="RHEA:47110"/>
    </physiologicalReaction>
</comment>
<dbReference type="AlphaFoldDB" id="A0A3G9KAE3"/>
<proteinExistence type="inferred from homology"/>
<dbReference type="OrthoDB" id="1265391at2"/>
<dbReference type="CDD" id="cd00542">
    <property type="entry name" value="Ntn_PVA"/>
    <property type="match status" value="1"/>
</dbReference>
<dbReference type="GeneID" id="88849551"/>
<dbReference type="PANTHER" id="PTHR35527">
    <property type="entry name" value="CHOLOYLGLYCINE HYDROLASE"/>
    <property type="match status" value="1"/>
</dbReference>
<gene>
    <name evidence="11" type="primary">yxeI</name>
    <name evidence="11" type="ORF">Pcatena_14070</name>
</gene>
<dbReference type="KEGG" id="pcat:Pcatena_14070"/>
<feature type="domain" description="Choloylglycine hydrolase/NAAA C-terminal" evidence="10">
    <location>
        <begin position="2"/>
        <end position="304"/>
    </location>
</feature>
<accession>A0A3G9KAE3</accession>
<dbReference type="GO" id="GO:0006629">
    <property type="term" value="P:lipid metabolic process"/>
    <property type="evidence" value="ECO:0007669"/>
    <property type="project" value="UniProtKB-KW"/>
</dbReference>
<keyword evidence="12" id="KW-1185">Reference proteome</keyword>